<feature type="compositionally biased region" description="Low complexity" evidence="1">
    <location>
        <begin position="1"/>
        <end position="11"/>
    </location>
</feature>
<proteinExistence type="predicted"/>
<dbReference type="Proteomes" id="UP001165122">
    <property type="component" value="Unassembled WGS sequence"/>
</dbReference>
<evidence type="ECO:0000256" key="1">
    <source>
        <dbReference type="SAM" id="MobiDB-lite"/>
    </source>
</evidence>
<gene>
    <name evidence="2" type="ORF">TrLO_g8089</name>
</gene>
<evidence type="ECO:0000313" key="3">
    <source>
        <dbReference type="Proteomes" id="UP001165122"/>
    </source>
</evidence>
<organism evidence="2 3">
    <name type="scientific">Triparma laevis f. longispina</name>
    <dbReference type="NCBI Taxonomy" id="1714387"/>
    <lineage>
        <taxon>Eukaryota</taxon>
        <taxon>Sar</taxon>
        <taxon>Stramenopiles</taxon>
        <taxon>Ochrophyta</taxon>
        <taxon>Bolidophyceae</taxon>
        <taxon>Parmales</taxon>
        <taxon>Triparmaceae</taxon>
        <taxon>Triparma</taxon>
    </lineage>
</organism>
<dbReference type="AlphaFoldDB" id="A0A9W7A106"/>
<keyword evidence="3" id="KW-1185">Reference proteome</keyword>
<protein>
    <submittedName>
        <fullName evidence="2">Uncharacterized protein</fullName>
    </submittedName>
</protein>
<name>A0A9W7A106_9STRA</name>
<dbReference type="EMBL" id="BRXW01000538">
    <property type="protein sequence ID" value="GMH63944.1"/>
    <property type="molecule type" value="Genomic_DNA"/>
</dbReference>
<accession>A0A9W7A106</accession>
<feature type="region of interest" description="Disordered" evidence="1">
    <location>
        <begin position="1"/>
        <end position="87"/>
    </location>
</feature>
<feature type="compositionally biased region" description="Basic and acidic residues" evidence="1">
    <location>
        <begin position="73"/>
        <end position="87"/>
    </location>
</feature>
<feature type="compositionally biased region" description="Low complexity" evidence="1">
    <location>
        <begin position="43"/>
        <end position="59"/>
    </location>
</feature>
<reference evidence="3" key="1">
    <citation type="journal article" date="2023" name="Commun. Biol.">
        <title>Genome analysis of Parmales, the sister group of diatoms, reveals the evolutionary specialization of diatoms from phago-mixotrophs to photoautotrophs.</title>
        <authorList>
            <person name="Ban H."/>
            <person name="Sato S."/>
            <person name="Yoshikawa S."/>
            <person name="Yamada K."/>
            <person name="Nakamura Y."/>
            <person name="Ichinomiya M."/>
            <person name="Sato N."/>
            <person name="Blanc-Mathieu R."/>
            <person name="Endo H."/>
            <person name="Kuwata A."/>
            <person name="Ogata H."/>
        </authorList>
    </citation>
    <scope>NUCLEOTIDE SEQUENCE [LARGE SCALE GENOMIC DNA]</scope>
    <source>
        <strain evidence="3">NIES 3700</strain>
    </source>
</reference>
<comment type="caution">
    <text evidence="2">The sequence shown here is derived from an EMBL/GenBank/DDBJ whole genome shotgun (WGS) entry which is preliminary data.</text>
</comment>
<sequence>MVNTTTTTRTTTKTHSKPRGKNRYERRMKISRITLTIEHEDTSPPSTFSFPSPPLHLSFPSPPVQPSTKRRGRDPGPGKRLRETPEYTELREKWEELMESDGRGSKNSRMFVFQGLMREWGDLLTKYGYGHENEYTKLHKYLQRNDASNTTASTTTATTTTTKMPIDSDFDFSSIPPPRPSNFPRFGLHSHFVSILNIWEAAAPNFGGSWSQAMHNHLIQNFGEALKPYGYHLPERKNHLNQYLYEASKRRSKKMGK</sequence>
<evidence type="ECO:0000313" key="2">
    <source>
        <dbReference type="EMBL" id="GMH63944.1"/>
    </source>
</evidence>
<feature type="compositionally biased region" description="Basic residues" evidence="1">
    <location>
        <begin position="12"/>
        <end position="21"/>
    </location>
</feature>